<keyword evidence="5 6" id="KW-0249">Electron transport</keyword>
<dbReference type="PIRSF" id="PIRSF006091">
    <property type="entry name" value="E_trnsport_RnfG"/>
    <property type="match status" value="1"/>
</dbReference>
<sequence>MTAASLRQLGEKFGRLMELLENADYERLRTLLHYQGLLLAGLACAAALILGLGDLSTAGSIAARLDEDMQASLEQVLPEDIYDNQPLHDVAHLSSAGEETGAADTEVYLARKDGRVTGAAFRLVAPDGYSGNIALILGVDTEGRVLGVRVIAHAETPGLGDKIETAKSDWIKAFDGRALEGTRWQVKKDGGDFDQFAGATITPRAVVKRIQGGLEFFRRHRDAILGIP</sequence>
<dbReference type="GO" id="GO:0022900">
    <property type="term" value="P:electron transport chain"/>
    <property type="evidence" value="ECO:0007669"/>
    <property type="project" value="UniProtKB-UniRule"/>
</dbReference>
<comment type="function">
    <text evidence="6">Part of a membrane-bound complex that couples electron transfer with translocation of ions across the membrane.</text>
</comment>
<dbReference type="GO" id="GO:0009055">
    <property type="term" value="F:electron transfer activity"/>
    <property type="evidence" value="ECO:0007669"/>
    <property type="project" value="InterPro"/>
</dbReference>
<keyword evidence="6 7" id="KW-0812">Transmembrane</keyword>
<evidence type="ECO:0000256" key="7">
    <source>
        <dbReference type="SAM" id="Phobius"/>
    </source>
</evidence>
<evidence type="ECO:0000256" key="2">
    <source>
        <dbReference type="ARBA" id="ARBA00022553"/>
    </source>
</evidence>
<dbReference type="GO" id="GO:0005886">
    <property type="term" value="C:plasma membrane"/>
    <property type="evidence" value="ECO:0007669"/>
    <property type="project" value="UniProtKB-SubCell"/>
</dbReference>
<dbReference type="NCBIfam" id="TIGR01947">
    <property type="entry name" value="rnfG"/>
    <property type="match status" value="1"/>
</dbReference>
<organism evidence="9 10">
    <name type="scientific">Methylogaea oryzae</name>
    <dbReference type="NCBI Taxonomy" id="1295382"/>
    <lineage>
        <taxon>Bacteria</taxon>
        <taxon>Pseudomonadati</taxon>
        <taxon>Pseudomonadota</taxon>
        <taxon>Gammaproteobacteria</taxon>
        <taxon>Methylococcales</taxon>
        <taxon>Methylococcaceae</taxon>
        <taxon>Methylogaea</taxon>
    </lineage>
</organism>
<keyword evidence="10" id="KW-1185">Reference proteome</keyword>
<dbReference type="NCBIfam" id="NF002519">
    <property type="entry name" value="PRK01908.1"/>
    <property type="match status" value="1"/>
</dbReference>
<comment type="subunit">
    <text evidence="6">The complex is composed of six subunits: RnfA, RnfB, RnfC, RnfD, RnfE and RnfG.</text>
</comment>
<evidence type="ECO:0000313" key="9">
    <source>
        <dbReference type="EMBL" id="BBL72026.1"/>
    </source>
</evidence>
<feature type="transmembrane region" description="Helical" evidence="7">
    <location>
        <begin position="32"/>
        <end position="52"/>
    </location>
</feature>
<dbReference type="EC" id="7.-.-.-" evidence="6"/>
<keyword evidence="6" id="KW-1278">Translocase</keyword>
<dbReference type="RefSeq" id="WP_221047320.1">
    <property type="nucleotide sequence ID" value="NZ_AP019782.1"/>
</dbReference>
<keyword evidence="6" id="KW-1003">Cell membrane</keyword>
<feature type="domain" description="FMN-binding" evidence="8">
    <location>
        <begin position="128"/>
        <end position="217"/>
    </location>
</feature>
<dbReference type="HAMAP" id="MF_00479">
    <property type="entry name" value="RsxG_RnfG"/>
    <property type="match status" value="1"/>
</dbReference>
<proteinExistence type="inferred from homology"/>
<keyword evidence="6 7" id="KW-1133">Transmembrane helix</keyword>
<keyword evidence="6 7" id="KW-0472">Membrane</keyword>
<gene>
    <name evidence="6 9" type="primary">rnfG</name>
    <name evidence="9" type="ORF">MoryE10_26320</name>
</gene>
<reference evidence="9" key="1">
    <citation type="submission" date="2019-06" db="EMBL/GenBank/DDBJ databases">
        <title>Complete genome sequence of Methylogaea oryzae strain JCM16910.</title>
        <authorList>
            <person name="Asakawa S."/>
        </authorList>
    </citation>
    <scope>NUCLEOTIDE SEQUENCE</scope>
    <source>
        <strain evidence="9">E10</strain>
    </source>
</reference>
<keyword evidence="4 6" id="KW-0288">FMN</keyword>
<keyword evidence="6" id="KW-0997">Cell inner membrane</keyword>
<evidence type="ECO:0000256" key="4">
    <source>
        <dbReference type="ARBA" id="ARBA00022643"/>
    </source>
</evidence>
<dbReference type="AlphaFoldDB" id="A0A8D5AJ46"/>
<comment type="subcellular location">
    <subcellularLocation>
        <location evidence="6">Cell inner membrane</location>
        <topology evidence="6">Single-pass membrane protein</topology>
    </subcellularLocation>
</comment>
<keyword evidence="2 6" id="KW-0597">Phosphoprotein</keyword>
<evidence type="ECO:0000259" key="8">
    <source>
        <dbReference type="SMART" id="SM00900"/>
    </source>
</evidence>
<dbReference type="Pfam" id="PF04205">
    <property type="entry name" value="FMN_bind"/>
    <property type="match status" value="1"/>
</dbReference>
<dbReference type="KEGG" id="moz:MoryE10_26320"/>
<dbReference type="PANTHER" id="PTHR36118:SF1">
    <property type="entry name" value="ION-TRANSLOCATING OXIDOREDUCTASE COMPLEX SUBUNIT G"/>
    <property type="match status" value="1"/>
</dbReference>
<comment type="similarity">
    <text evidence="6">Belongs to the RnfG family.</text>
</comment>
<protein>
    <recommendedName>
        <fullName evidence="6">Ion-translocating oxidoreductase complex subunit G</fullName>
        <ecNumber evidence="6">7.-.-.-</ecNumber>
    </recommendedName>
    <alternativeName>
        <fullName evidence="6">Rnf electron transport complex subunit G</fullName>
    </alternativeName>
</protein>
<accession>A0A8D5AJ46</accession>
<dbReference type="EMBL" id="AP019782">
    <property type="protein sequence ID" value="BBL72026.1"/>
    <property type="molecule type" value="Genomic_DNA"/>
</dbReference>
<name>A0A8D5AJ46_9GAMM</name>
<comment type="cofactor">
    <cofactor evidence="6">
        <name>FMN</name>
        <dbReference type="ChEBI" id="CHEBI:58210"/>
    </cofactor>
</comment>
<dbReference type="InterPro" id="IPR007329">
    <property type="entry name" value="FMN-bd"/>
</dbReference>
<dbReference type="SMART" id="SM00900">
    <property type="entry name" value="FMN_bind"/>
    <property type="match status" value="1"/>
</dbReference>
<evidence type="ECO:0000256" key="5">
    <source>
        <dbReference type="ARBA" id="ARBA00022982"/>
    </source>
</evidence>
<evidence type="ECO:0000256" key="3">
    <source>
        <dbReference type="ARBA" id="ARBA00022630"/>
    </source>
</evidence>
<dbReference type="PANTHER" id="PTHR36118">
    <property type="entry name" value="ION-TRANSLOCATING OXIDOREDUCTASE COMPLEX SUBUNIT G"/>
    <property type="match status" value="1"/>
</dbReference>
<keyword evidence="1 6" id="KW-0813">Transport</keyword>
<keyword evidence="3 6" id="KW-0285">Flavoprotein</keyword>
<dbReference type="InterPro" id="IPR010209">
    <property type="entry name" value="Ion_transpt_RnfG/RsxG"/>
</dbReference>
<evidence type="ECO:0000256" key="1">
    <source>
        <dbReference type="ARBA" id="ARBA00022448"/>
    </source>
</evidence>
<evidence type="ECO:0000313" key="10">
    <source>
        <dbReference type="Proteomes" id="UP000824988"/>
    </source>
</evidence>
<dbReference type="GO" id="GO:0010181">
    <property type="term" value="F:FMN binding"/>
    <property type="evidence" value="ECO:0007669"/>
    <property type="project" value="InterPro"/>
</dbReference>
<evidence type="ECO:0000256" key="6">
    <source>
        <dbReference type="HAMAP-Rule" id="MF_00479"/>
    </source>
</evidence>
<feature type="modified residue" description="FMN phosphoryl threonine" evidence="6">
    <location>
        <position position="200"/>
    </location>
</feature>
<dbReference type="Proteomes" id="UP000824988">
    <property type="component" value="Chromosome"/>
</dbReference>